<dbReference type="GO" id="GO:0016668">
    <property type="term" value="F:oxidoreductase activity, acting on a sulfur group of donors, NAD(P) as acceptor"/>
    <property type="evidence" value="ECO:0007669"/>
    <property type="project" value="InterPro"/>
</dbReference>
<comment type="caution">
    <text evidence="18">The sequence shown here is derived from an EMBL/GenBank/DDBJ whole genome shotgun (WGS) entry which is preliminary data.</text>
</comment>
<dbReference type="InterPro" id="IPR012999">
    <property type="entry name" value="Pyr_OxRdtase_I_AS"/>
</dbReference>
<evidence type="ECO:0000259" key="17">
    <source>
        <dbReference type="PROSITE" id="PS50846"/>
    </source>
</evidence>
<evidence type="ECO:0000256" key="7">
    <source>
        <dbReference type="ARBA" id="ARBA00022630"/>
    </source>
</evidence>
<dbReference type="PROSITE" id="PS00076">
    <property type="entry name" value="PYRIDINE_REDOX_1"/>
    <property type="match status" value="1"/>
</dbReference>
<evidence type="ECO:0000256" key="1">
    <source>
        <dbReference type="ARBA" id="ARBA00001974"/>
    </source>
</evidence>
<dbReference type="FunFam" id="3.30.70.100:FF:000001">
    <property type="entry name" value="ATPase copper transporting beta"/>
    <property type="match status" value="1"/>
</dbReference>
<keyword evidence="6" id="KW-0475">Mercuric resistance</keyword>
<evidence type="ECO:0000256" key="12">
    <source>
        <dbReference type="ARBA" id="ARBA00023002"/>
    </source>
</evidence>
<dbReference type="PRINTS" id="PR00368">
    <property type="entry name" value="FADPNR"/>
</dbReference>
<evidence type="ECO:0000256" key="16">
    <source>
        <dbReference type="ARBA" id="ARBA00048984"/>
    </source>
</evidence>
<dbReference type="PANTHER" id="PTHR43014">
    <property type="entry name" value="MERCURIC REDUCTASE"/>
    <property type="match status" value="1"/>
</dbReference>
<evidence type="ECO:0000256" key="8">
    <source>
        <dbReference type="ARBA" id="ARBA00022723"/>
    </source>
</evidence>
<dbReference type="PROSITE" id="PS50846">
    <property type="entry name" value="HMA_2"/>
    <property type="match status" value="1"/>
</dbReference>
<dbReference type="AlphaFoldDB" id="A0A0F9Y629"/>
<dbReference type="InterPro" id="IPR006121">
    <property type="entry name" value="HMA_dom"/>
</dbReference>
<evidence type="ECO:0000256" key="11">
    <source>
        <dbReference type="ARBA" id="ARBA00022914"/>
    </source>
</evidence>
<dbReference type="Pfam" id="PF07992">
    <property type="entry name" value="Pyr_redox_2"/>
    <property type="match status" value="1"/>
</dbReference>
<dbReference type="Pfam" id="PF00403">
    <property type="entry name" value="HMA"/>
    <property type="match status" value="1"/>
</dbReference>
<dbReference type="Gene3D" id="3.50.50.60">
    <property type="entry name" value="FAD/NAD(P)-binding domain"/>
    <property type="match status" value="2"/>
</dbReference>
<dbReference type="GO" id="GO:0050660">
    <property type="term" value="F:flavin adenine dinucleotide binding"/>
    <property type="evidence" value="ECO:0007669"/>
    <property type="project" value="InterPro"/>
</dbReference>
<dbReference type="GO" id="GO:0016152">
    <property type="term" value="F:mercury (II) reductase (NADP+) activity"/>
    <property type="evidence" value="ECO:0007669"/>
    <property type="project" value="UniProtKB-EC"/>
</dbReference>
<name>A0A0F9Y629_9ZZZZ</name>
<keyword evidence="12" id="KW-0560">Oxidoreductase</keyword>
<dbReference type="GO" id="GO:0045340">
    <property type="term" value="F:mercury ion binding"/>
    <property type="evidence" value="ECO:0007669"/>
    <property type="project" value="InterPro"/>
</dbReference>
<dbReference type="SUPFAM" id="SSF55424">
    <property type="entry name" value="FAD/NAD-linked reductases, dimerisation (C-terminal) domain"/>
    <property type="match status" value="1"/>
</dbReference>
<dbReference type="PRINTS" id="PR00411">
    <property type="entry name" value="PNDRDTASEI"/>
</dbReference>
<proteinExistence type="inferred from homology"/>
<comment type="subunit">
    <text evidence="3">Homodimer.</text>
</comment>
<dbReference type="GO" id="GO:0050787">
    <property type="term" value="P:detoxification of mercury ion"/>
    <property type="evidence" value="ECO:0007669"/>
    <property type="project" value="InterPro"/>
</dbReference>
<reference evidence="18" key="1">
    <citation type="journal article" date="2015" name="Nature">
        <title>Complex archaea that bridge the gap between prokaryotes and eukaryotes.</title>
        <authorList>
            <person name="Spang A."/>
            <person name="Saw J.H."/>
            <person name="Jorgensen S.L."/>
            <person name="Zaremba-Niedzwiedzka K."/>
            <person name="Martijn J."/>
            <person name="Lind A.E."/>
            <person name="van Eijk R."/>
            <person name="Schleper C."/>
            <person name="Guy L."/>
            <person name="Ettema T.J."/>
        </authorList>
    </citation>
    <scope>NUCLEOTIDE SEQUENCE</scope>
</reference>
<comment type="catalytic activity">
    <reaction evidence="16">
        <text>Hg + NADP(+) + H(+) = Hg(2+) + NADPH</text>
        <dbReference type="Rhea" id="RHEA:23856"/>
        <dbReference type="ChEBI" id="CHEBI:15378"/>
        <dbReference type="ChEBI" id="CHEBI:16170"/>
        <dbReference type="ChEBI" id="CHEBI:16793"/>
        <dbReference type="ChEBI" id="CHEBI:57783"/>
        <dbReference type="ChEBI" id="CHEBI:58349"/>
        <dbReference type="EC" id="1.16.1.1"/>
    </reaction>
</comment>
<evidence type="ECO:0000256" key="3">
    <source>
        <dbReference type="ARBA" id="ARBA00011738"/>
    </source>
</evidence>
<dbReference type="GO" id="GO:0003955">
    <property type="term" value="F:NAD(P)H dehydrogenase (quinone) activity"/>
    <property type="evidence" value="ECO:0007669"/>
    <property type="project" value="TreeGrafter"/>
</dbReference>
<dbReference type="InterPro" id="IPR001100">
    <property type="entry name" value="Pyr_nuc-diS_OxRdtase"/>
</dbReference>
<dbReference type="InterPro" id="IPR023753">
    <property type="entry name" value="FAD/NAD-binding_dom"/>
</dbReference>
<evidence type="ECO:0000256" key="14">
    <source>
        <dbReference type="ARBA" id="ARBA00023284"/>
    </source>
</evidence>
<evidence type="ECO:0000256" key="2">
    <source>
        <dbReference type="ARBA" id="ARBA00007532"/>
    </source>
</evidence>
<evidence type="ECO:0000256" key="9">
    <source>
        <dbReference type="ARBA" id="ARBA00022827"/>
    </source>
</evidence>
<comment type="cofactor">
    <cofactor evidence="1">
        <name>FAD</name>
        <dbReference type="ChEBI" id="CHEBI:57692"/>
    </cofactor>
</comment>
<dbReference type="SUPFAM" id="SSF51905">
    <property type="entry name" value="FAD/NAD(P)-binding domain"/>
    <property type="match status" value="1"/>
</dbReference>
<dbReference type="InterPro" id="IPR021179">
    <property type="entry name" value="Mercury_reductase_MerA"/>
</dbReference>
<keyword evidence="10" id="KW-0521">NADP</keyword>
<dbReference type="NCBIfam" id="TIGR02053">
    <property type="entry name" value="MerA"/>
    <property type="match status" value="1"/>
</dbReference>
<dbReference type="EMBL" id="LAZR01000042">
    <property type="protein sequence ID" value="KKO00114.1"/>
    <property type="molecule type" value="Genomic_DNA"/>
</dbReference>
<evidence type="ECO:0000256" key="5">
    <source>
        <dbReference type="ARBA" id="ARBA00014791"/>
    </source>
</evidence>
<feature type="domain" description="HMA" evidence="17">
    <location>
        <begin position="20"/>
        <end position="86"/>
    </location>
</feature>
<dbReference type="Pfam" id="PF02852">
    <property type="entry name" value="Pyr_redox_dim"/>
    <property type="match status" value="1"/>
</dbReference>
<sequence>MNLIIKNIFKKKQAMSINKESVTLKINGMTCSGCSSHIEKDLNVKDGIVSSTVNHETGEGKFVFDANKISNQDVINAVNNVGHYSVIEAIEKEDCCVTNAKDYDGKSQFDLIVIGGGSAAFSAAIKAEGLGLTTLMVNSGLDFGGTCVNVGCVPSKNLIRAAETAYHATHSNFKGIKPKGVEIDFTQVIKDKKALVATLQQHKYMDVVSDFKNLTMLKGWAEFVDHKTILVDGKDTYTATNIIIATGATTNIPNIEGLNKVGYLTNVSLFDLEEKPKSLTIMGAGYIGLEIAMAYNRLGVKVRIIEFTDRPLRSQTNDITDVLEAQMKSEGIEILPNFRAFKFEKNGDKTIIHCKCPDGSTTQIIEEGHIVVATGTKPNTSKLGLKNIDLKLTDKGKILVNEKMETNISNIYAAGDVTNTPPFVYTAATEGNTAVNNAFSLSKNSVDYTSLPWVVFTDPQIAGAGMDEVEAEKLGIPFEVSKLDLIHVPRALAAQDTRGFIKLIRNTETDKLIGARVIAPEGGELIQQLSMAIKFGVTVKDLAESFYPYLTLGEGIKLAAITFGKDVSKLSCCAS</sequence>
<evidence type="ECO:0000313" key="18">
    <source>
        <dbReference type="EMBL" id="KKO00114.1"/>
    </source>
</evidence>
<dbReference type="CDD" id="cd00371">
    <property type="entry name" value="HMA"/>
    <property type="match status" value="1"/>
</dbReference>
<keyword evidence="9" id="KW-0274">FAD</keyword>
<evidence type="ECO:0000256" key="4">
    <source>
        <dbReference type="ARBA" id="ARBA00012661"/>
    </source>
</evidence>
<dbReference type="InterPro" id="IPR004099">
    <property type="entry name" value="Pyr_nucl-diS_OxRdtase_dimer"/>
</dbReference>
<evidence type="ECO:0000256" key="13">
    <source>
        <dbReference type="ARBA" id="ARBA00023157"/>
    </source>
</evidence>
<dbReference type="PIRSF" id="PIRSF000350">
    <property type="entry name" value="Mercury_reductase_MerA"/>
    <property type="match status" value="1"/>
</dbReference>
<gene>
    <name evidence="18" type="ORF">LCGC14_0128800</name>
</gene>
<keyword evidence="14" id="KW-0676">Redox-active center</keyword>
<dbReference type="GO" id="GO:0050661">
    <property type="term" value="F:NADP binding"/>
    <property type="evidence" value="ECO:0007669"/>
    <property type="project" value="InterPro"/>
</dbReference>
<dbReference type="InterPro" id="IPR036188">
    <property type="entry name" value="FAD/NAD-bd_sf"/>
</dbReference>
<evidence type="ECO:0000256" key="6">
    <source>
        <dbReference type="ARBA" id="ARBA00022466"/>
    </source>
</evidence>
<evidence type="ECO:0000256" key="10">
    <source>
        <dbReference type="ARBA" id="ARBA00022857"/>
    </source>
</evidence>
<dbReference type="InterPro" id="IPR016156">
    <property type="entry name" value="FAD/NAD-linked_Rdtase_dimer_sf"/>
</dbReference>
<keyword evidence="7" id="KW-0285">Flavoprotein</keyword>
<protein>
    <recommendedName>
        <fullName evidence="5">Mercuric reductase</fullName>
        <ecNumber evidence="4">1.16.1.1</ecNumber>
    </recommendedName>
    <alternativeName>
        <fullName evidence="15">Hg(II) reductase</fullName>
    </alternativeName>
</protein>
<evidence type="ECO:0000256" key="15">
    <source>
        <dbReference type="ARBA" id="ARBA00031725"/>
    </source>
</evidence>
<dbReference type="Gene3D" id="3.30.70.100">
    <property type="match status" value="1"/>
</dbReference>
<keyword evidence="13" id="KW-1015">Disulfide bond</keyword>
<dbReference type="Gene3D" id="3.30.390.30">
    <property type="match status" value="1"/>
</dbReference>
<accession>A0A0F9Y629</accession>
<dbReference type="FunFam" id="3.30.390.30:FF:000001">
    <property type="entry name" value="Dihydrolipoyl dehydrogenase"/>
    <property type="match status" value="1"/>
</dbReference>
<organism evidence="18">
    <name type="scientific">marine sediment metagenome</name>
    <dbReference type="NCBI Taxonomy" id="412755"/>
    <lineage>
        <taxon>unclassified sequences</taxon>
        <taxon>metagenomes</taxon>
        <taxon>ecological metagenomes</taxon>
    </lineage>
</organism>
<dbReference type="EC" id="1.16.1.1" evidence="4"/>
<comment type="similarity">
    <text evidence="2">Belongs to the class-I pyridine nucleotide-disulfide oxidoreductase family.</text>
</comment>
<keyword evidence="8" id="KW-0479">Metal-binding</keyword>
<keyword evidence="11" id="KW-0476">Mercury</keyword>
<dbReference type="SUPFAM" id="SSF55008">
    <property type="entry name" value="HMA, heavy metal-associated domain"/>
    <property type="match status" value="1"/>
</dbReference>
<dbReference type="InterPro" id="IPR036163">
    <property type="entry name" value="HMA_dom_sf"/>
</dbReference>
<dbReference type="PANTHER" id="PTHR43014:SF4">
    <property type="entry name" value="PYRIDINE NUCLEOTIDE-DISULFIDE OXIDOREDUCTASE RCLA-RELATED"/>
    <property type="match status" value="1"/>
</dbReference>